<evidence type="ECO:0000313" key="2">
    <source>
        <dbReference type="EMBL" id="MBM7122532.1"/>
    </source>
</evidence>
<comment type="caution">
    <text evidence="2">The sequence shown here is derived from an EMBL/GenBank/DDBJ whole genome shotgun (WGS) entry which is preliminary data.</text>
</comment>
<reference evidence="2 3" key="1">
    <citation type="submission" date="2020-10" db="EMBL/GenBank/DDBJ databases">
        <title>Phylogeny of dyella-like bacteria.</title>
        <authorList>
            <person name="Fu J."/>
        </authorList>
    </citation>
    <scope>NUCLEOTIDE SEQUENCE [LARGE SCALE GENOMIC DNA]</scope>
    <source>
        <strain evidence="2 3">THG-B117</strain>
    </source>
</reference>
<evidence type="ECO:0000313" key="3">
    <source>
        <dbReference type="Proteomes" id="UP001430065"/>
    </source>
</evidence>
<feature type="domain" description="HTH luxR-type" evidence="1">
    <location>
        <begin position="153"/>
        <end position="210"/>
    </location>
</feature>
<dbReference type="Gene3D" id="1.10.10.10">
    <property type="entry name" value="Winged helix-like DNA-binding domain superfamily/Winged helix DNA-binding domain"/>
    <property type="match status" value="1"/>
</dbReference>
<dbReference type="InterPro" id="IPR016032">
    <property type="entry name" value="Sig_transdc_resp-reg_C-effctor"/>
</dbReference>
<sequence>MSRLRGHLEAGGADVPTVRQGDVRAALLQHLLDELLIGVIVVDAQARLSFVNRQARDLLARHDGLIDAPAGLKAGTAAHTRRLRHAVALMAASGHTDDAPALTRYLGLPRRSRRAAPLLLRLSPLPGPSPEVVLLVTTPEHLRPLPPEALTAAFGLTPREAALAGMLADGHELRDCARLLAMGEGTARNHLKHVFEKTVKHSQATLVAALCRMAAPCR</sequence>
<keyword evidence="3" id="KW-1185">Reference proteome</keyword>
<dbReference type="InterPro" id="IPR000792">
    <property type="entry name" value="Tscrpt_reg_LuxR_C"/>
</dbReference>
<dbReference type="InterPro" id="IPR036388">
    <property type="entry name" value="WH-like_DNA-bd_sf"/>
</dbReference>
<evidence type="ECO:0000259" key="1">
    <source>
        <dbReference type="SMART" id="SM00421"/>
    </source>
</evidence>
<proteinExistence type="predicted"/>
<accession>A0ABS2JVQ7</accession>
<dbReference type="SMART" id="SM00421">
    <property type="entry name" value="HTH_LUXR"/>
    <property type="match status" value="1"/>
</dbReference>
<name>A0ABS2JVQ7_9GAMM</name>
<dbReference type="Proteomes" id="UP001430065">
    <property type="component" value="Unassembled WGS sequence"/>
</dbReference>
<dbReference type="EMBL" id="JADIKC010000007">
    <property type="protein sequence ID" value="MBM7122532.1"/>
    <property type="molecule type" value="Genomic_DNA"/>
</dbReference>
<dbReference type="SUPFAM" id="SSF46894">
    <property type="entry name" value="C-terminal effector domain of the bipartite response regulators"/>
    <property type="match status" value="1"/>
</dbReference>
<dbReference type="RefSeq" id="WP_204636985.1">
    <property type="nucleotide sequence ID" value="NZ_JADIKC010000007.1"/>
</dbReference>
<protein>
    <recommendedName>
        <fullName evidence="1">HTH luxR-type domain-containing protein</fullName>
    </recommendedName>
</protein>
<gene>
    <name evidence="2" type="ORF">ISP20_15300</name>
</gene>
<organism evidence="2 3">
    <name type="scientific">Dyella kyungheensis</name>
    <dbReference type="NCBI Taxonomy" id="1242174"/>
    <lineage>
        <taxon>Bacteria</taxon>
        <taxon>Pseudomonadati</taxon>
        <taxon>Pseudomonadota</taxon>
        <taxon>Gammaproteobacteria</taxon>
        <taxon>Lysobacterales</taxon>
        <taxon>Rhodanobacteraceae</taxon>
        <taxon>Dyella</taxon>
    </lineage>
</organism>